<sequence length="177" mass="19324">MGRGTGLARRPRPSPPIRGRFANHRNYLRRQKMALKAHVSWVGDRTFLGRSGSSHSVIMDVDADAGGHDTGVRPLEMLLLGMGGCTAYDVVHILQKGHQPVEGCIVELEAERADEEPRVFTCIQVKYVISGRGLDADKVERAVELSTDKYCSATIMLGKTADITHEIEIVDLGKSGA</sequence>
<reference evidence="2" key="1">
    <citation type="journal article" date="2008" name="ISME J.">
        <title>Genomic patterns of recombination, clonal divergence and environment in marine microbial populations.</title>
        <authorList>
            <person name="Konstantinidis K.T."/>
            <person name="Delong E.F."/>
        </authorList>
    </citation>
    <scope>NUCLEOTIDE SEQUENCE</scope>
</reference>
<evidence type="ECO:0000256" key="1">
    <source>
        <dbReference type="SAM" id="MobiDB-lite"/>
    </source>
</evidence>
<accession>B3T0I3</accession>
<protein>
    <submittedName>
        <fullName evidence="2">Putative OsmC-like protein</fullName>
    </submittedName>
</protein>
<feature type="region of interest" description="Disordered" evidence="1">
    <location>
        <begin position="1"/>
        <end position="20"/>
    </location>
</feature>
<dbReference type="Gene3D" id="2.20.25.10">
    <property type="match status" value="1"/>
</dbReference>
<dbReference type="PANTHER" id="PTHR34352:SF1">
    <property type="entry name" value="PROTEIN YHFA"/>
    <property type="match status" value="1"/>
</dbReference>
<dbReference type="EMBL" id="EU016566">
    <property type="protein sequence ID" value="ABZ06092.1"/>
    <property type="molecule type" value="Genomic_DNA"/>
</dbReference>
<proteinExistence type="predicted"/>
<organism evidence="2">
    <name type="scientific">uncultured marine microorganism HF4000_005I08</name>
    <dbReference type="NCBI Taxonomy" id="455507"/>
    <lineage>
        <taxon>unclassified sequences</taxon>
        <taxon>environmental samples</taxon>
    </lineage>
</organism>
<dbReference type="AlphaFoldDB" id="B3T0I3"/>
<dbReference type="Pfam" id="PF02566">
    <property type="entry name" value="OsmC"/>
    <property type="match status" value="1"/>
</dbReference>
<dbReference type="InterPro" id="IPR036102">
    <property type="entry name" value="OsmC/Ohrsf"/>
</dbReference>
<gene>
    <name evidence="2" type="ORF">ALOHA_HF4000005I08ctg1g19</name>
</gene>
<evidence type="ECO:0000313" key="2">
    <source>
        <dbReference type="EMBL" id="ABZ06092.1"/>
    </source>
</evidence>
<dbReference type="InterPro" id="IPR015946">
    <property type="entry name" value="KH_dom-like_a/b"/>
</dbReference>
<dbReference type="NCBIfam" id="NF008009">
    <property type="entry name" value="PRK10738.1"/>
    <property type="match status" value="1"/>
</dbReference>
<dbReference type="Gene3D" id="3.30.300.20">
    <property type="match status" value="1"/>
</dbReference>
<name>B3T0I3_9ZZZZ</name>
<dbReference type="PANTHER" id="PTHR34352">
    <property type="entry name" value="PROTEIN YHFA"/>
    <property type="match status" value="1"/>
</dbReference>
<dbReference type="SUPFAM" id="SSF82784">
    <property type="entry name" value="OsmC-like"/>
    <property type="match status" value="1"/>
</dbReference>
<dbReference type="InterPro" id="IPR003718">
    <property type="entry name" value="OsmC/Ohr_fam"/>
</dbReference>